<dbReference type="GO" id="GO:0016787">
    <property type="term" value="F:hydrolase activity"/>
    <property type="evidence" value="ECO:0007669"/>
    <property type="project" value="UniProtKB-KW"/>
</dbReference>
<dbReference type="PANTHER" id="PTHR43283">
    <property type="entry name" value="BETA-LACTAMASE-RELATED"/>
    <property type="match status" value="1"/>
</dbReference>
<dbReference type="RefSeq" id="WP_111344815.1">
    <property type="nucleotide sequence ID" value="NZ_QLII01000001.1"/>
</dbReference>
<dbReference type="SUPFAM" id="SSF56601">
    <property type="entry name" value="beta-lactamase/transpeptidase-like"/>
    <property type="match status" value="1"/>
</dbReference>
<dbReference type="InterPro" id="IPR050789">
    <property type="entry name" value="Diverse_Enzym_Activities"/>
</dbReference>
<dbReference type="PANTHER" id="PTHR43283:SF3">
    <property type="entry name" value="BETA-LACTAMASE FAMILY PROTEIN (AFU_ORTHOLOGUE AFUA_5G07500)"/>
    <property type="match status" value="1"/>
</dbReference>
<proteinExistence type="predicted"/>
<comment type="caution">
    <text evidence="3">The sequence shown here is derived from an EMBL/GenBank/DDBJ whole genome shotgun (WGS) entry which is preliminary data.</text>
</comment>
<dbReference type="EMBL" id="QLII01000001">
    <property type="protein sequence ID" value="RAI75904.1"/>
    <property type="molecule type" value="Genomic_DNA"/>
</dbReference>
<dbReference type="Gene3D" id="3.40.710.10">
    <property type="entry name" value="DD-peptidase/beta-lactamase superfamily"/>
    <property type="match status" value="1"/>
</dbReference>
<feature type="domain" description="Beta-lactamase-related" evidence="2">
    <location>
        <begin position="56"/>
        <end position="409"/>
    </location>
</feature>
<evidence type="ECO:0000259" key="2">
    <source>
        <dbReference type="Pfam" id="PF00144"/>
    </source>
</evidence>
<dbReference type="Pfam" id="PF00144">
    <property type="entry name" value="Beta-lactamase"/>
    <property type="match status" value="1"/>
</dbReference>
<evidence type="ECO:0000256" key="1">
    <source>
        <dbReference type="SAM" id="SignalP"/>
    </source>
</evidence>
<dbReference type="OrthoDB" id="1522765at2"/>
<feature type="signal peptide" evidence="1">
    <location>
        <begin position="1"/>
        <end position="23"/>
    </location>
</feature>
<sequence>MNRYLIVLFILFTLLIYSSPVQAQVKILTEAAPAAGGFSAARLARLDSGMSNWVNQKWVNGSVVLIARHGKIVFYKAHGYNDLNTKVPLDKNGIFRVASQTKALTTVAVMMLWEEGKFSLDDPVSRFIPSFANQKVLNTFNAKDTTYTTVPAKRPVTIRDLLTHTSGLGYPAIGPPAESAIYAKNYMTGGVGVKGQKLSDAMTRLGSLPLFFQPGEQWKYGLNMDVLGYLIEKWSGLTLEDFFQKRICQPLGMKDTYFNVPPEKAPRLVNFFLGDSTGRIQKQNSVFGGALDMNFPLQKHDYFSGGGGLSSTIYDYAVFLQMLLNGGEYNGVRLLARNTVRLMTMNQIGDLSPNVGDHASDNKFGFGFLVISENGSRFTPSQAGTYSWGGVFSTSYWVDPKEDMLVLIYRQMWGPYVANTDKAFKPLVYQAIND</sequence>
<feature type="chain" id="PRO_5016234647" evidence="1">
    <location>
        <begin position="24"/>
        <end position="434"/>
    </location>
</feature>
<dbReference type="Proteomes" id="UP000249016">
    <property type="component" value="Unassembled WGS sequence"/>
</dbReference>
<evidence type="ECO:0000313" key="4">
    <source>
        <dbReference type="Proteomes" id="UP000249016"/>
    </source>
</evidence>
<keyword evidence="3" id="KW-0378">Hydrolase</keyword>
<dbReference type="AlphaFoldDB" id="A0A327NQ46"/>
<gene>
    <name evidence="3" type="ORF">HMF3257_20195</name>
</gene>
<accession>A0A327NQ46</accession>
<dbReference type="InterPro" id="IPR001466">
    <property type="entry name" value="Beta-lactam-related"/>
</dbReference>
<evidence type="ECO:0000313" key="3">
    <source>
        <dbReference type="EMBL" id="RAI75904.1"/>
    </source>
</evidence>
<name>A0A327NQ46_9BACT</name>
<keyword evidence="1" id="KW-0732">Signal</keyword>
<reference evidence="3 4" key="1">
    <citation type="submission" date="2018-06" db="EMBL/GenBank/DDBJ databases">
        <title>Spirosoma sp. HMF3257 Genome sequencing and assembly.</title>
        <authorList>
            <person name="Kang H."/>
            <person name="Cha I."/>
            <person name="Kim H."/>
            <person name="Kang J."/>
            <person name="Joh K."/>
        </authorList>
    </citation>
    <scope>NUCLEOTIDE SEQUENCE [LARGE SCALE GENOMIC DNA]</scope>
    <source>
        <strain evidence="3 4">HMF3257</strain>
    </source>
</reference>
<keyword evidence="4" id="KW-1185">Reference proteome</keyword>
<organism evidence="3 4">
    <name type="scientific">Spirosoma telluris</name>
    <dbReference type="NCBI Taxonomy" id="2183553"/>
    <lineage>
        <taxon>Bacteria</taxon>
        <taxon>Pseudomonadati</taxon>
        <taxon>Bacteroidota</taxon>
        <taxon>Cytophagia</taxon>
        <taxon>Cytophagales</taxon>
        <taxon>Cytophagaceae</taxon>
        <taxon>Spirosoma</taxon>
    </lineage>
</organism>
<protein>
    <submittedName>
        <fullName evidence="3">Serine hydrolase</fullName>
    </submittedName>
</protein>
<dbReference type="InterPro" id="IPR012338">
    <property type="entry name" value="Beta-lactam/transpept-like"/>
</dbReference>